<evidence type="ECO:0000313" key="1">
    <source>
        <dbReference type="EMBL" id="JAH42807.1"/>
    </source>
</evidence>
<sequence>MYSFSLHISLHNCPNVITDKTEEQFNATEFCSTAIRILHPLCNE</sequence>
<accession>A0A0E9SNK2</accession>
<name>A0A0E9SNK2_ANGAN</name>
<reference evidence="1" key="2">
    <citation type="journal article" date="2015" name="Fish Shellfish Immunol.">
        <title>Early steps in the European eel (Anguilla anguilla)-Vibrio vulnificus interaction in the gills: Role of the RtxA13 toxin.</title>
        <authorList>
            <person name="Callol A."/>
            <person name="Pajuelo D."/>
            <person name="Ebbesson L."/>
            <person name="Teles M."/>
            <person name="MacKenzie S."/>
            <person name="Amaro C."/>
        </authorList>
    </citation>
    <scope>NUCLEOTIDE SEQUENCE</scope>
</reference>
<organism evidence="1">
    <name type="scientific">Anguilla anguilla</name>
    <name type="common">European freshwater eel</name>
    <name type="synonym">Muraena anguilla</name>
    <dbReference type="NCBI Taxonomy" id="7936"/>
    <lineage>
        <taxon>Eukaryota</taxon>
        <taxon>Metazoa</taxon>
        <taxon>Chordata</taxon>
        <taxon>Craniata</taxon>
        <taxon>Vertebrata</taxon>
        <taxon>Euteleostomi</taxon>
        <taxon>Actinopterygii</taxon>
        <taxon>Neopterygii</taxon>
        <taxon>Teleostei</taxon>
        <taxon>Anguilliformes</taxon>
        <taxon>Anguillidae</taxon>
        <taxon>Anguilla</taxon>
    </lineage>
</organism>
<dbReference type="EMBL" id="GBXM01065770">
    <property type="protein sequence ID" value="JAH42807.1"/>
    <property type="molecule type" value="Transcribed_RNA"/>
</dbReference>
<reference evidence="1" key="1">
    <citation type="submission" date="2014-11" db="EMBL/GenBank/DDBJ databases">
        <authorList>
            <person name="Amaro Gonzalez C."/>
        </authorList>
    </citation>
    <scope>NUCLEOTIDE SEQUENCE</scope>
</reference>
<proteinExistence type="predicted"/>
<dbReference type="AlphaFoldDB" id="A0A0E9SNK2"/>
<protein>
    <submittedName>
        <fullName evidence="1">Uncharacterized protein</fullName>
    </submittedName>
</protein>